<keyword evidence="2" id="KW-1185">Reference proteome</keyword>
<dbReference type="RefSeq" id="WP_376893331.1">
    <property type="nucleotide sequence ID" value="NZ_JBHULS010000003.1"/>
</dbReference>
<gene>
    <name evidence="1" type="ORF">ACFSQP_08310</name>
</gene>
<evidence type="ECO:0008006" key="3">
    <source>
        <dbReference type="Google" id="ProtNLM"/>
    </source>
</evidence>
<sequence>MKKFKTIFTVVILSLLTVSCIVDDEVDQDFSQSPYIVGFAGKKALVSYFEDIGPVEQGYNVNIIGGNAGRATTGDLLVNYVVDTEASTATEGQEFDFVDTSGVLRIPAGADFATFPLIVNTGGLDPDMPTILRLKLTSVQGNGVVSSLNNVLDITFVGCQSDHAGEYFSNEVPNDGLATITQLAPNTYEVSALPFLTSGGNKIPFTFENICGDITITGIPFSNLIIGSGSYDETTGVLSFNYTIYSGGSVSDGVLFDFSSPADTAFYAPIP</sequence>
<evidence type="ECO:0000313" key="1">
    <source>
        <dbReference type="EMBL" id="MFD2551816.1"/>
    </source>
</evidence>
<proteinExistence type="predicted"/>
<dbReference type="SUPFAM" id="SSF141072">
    <property type="entry name" value="CalX-like"/>
    <property type="match status" value="1"/>
</dbReference>
<accession>A0ABW5KS31</accession>
<comment type="caution">
    <text evidence="1">The sequence shown here is derived from an EMBL/GenBank/DDBJ whole genome shotgun (WGS) entry which is preliminary data.</text>
</comment>
<name>A0ABW5KS31_9FLAO</name>
<evidence type="ECO:0000313" key="2">
    <source>
        <dbReference type="Proteomes" id="UP001597472"/>
    </source>
</evidence>
<dbReference type="PROSITE" id="PS51257">
    <property type="entry name" value="PROKAR_LIPOPROTEIN"/>
    <property type="match status" value="1"/>
</dbReference>
<reference evidence="2" key="1">
    <citation type="journal article" date="2019" name="Int. J. Syst. Evol. Microbiol.">
        <title>The Global Catalogue of Microorganisms (GCM) 10K type strain sequencing project: providing services to taxonomists for standard genome sequencing and annotation.</title>
        <authorList>
            <consortium name="The Broad Institute Genomics Platform"/>
            <consortium name="The Broad Institute Genome Sequencing Center for Infectious Disease"/>
            <person name="Wu L."/>
            <person name="Ma J."/>
        </authorList>
    </citation>
    <scope>NUCLEOTIDE SEQUENCE [LARGE SCALE GENOMIC DNA]</scope>
    <source>
        <strain evidence="2">KCTC 42587</strain>
    </source>
</reference>
<organism evidence="1 2">
    <name type="scientific">Bizionia sediminis</name>
    <dbReference type="NCBI Taxonomy" id="1737064"/>
    <lineage>
        <taxon>Bacteria</taxon>
        <taxon>Pseudomonadati</taxon>
        <taxon>Bacteroidota</taxon>
        <taxon>Flavobacteriia</taxon>
        <taxon>Flavobacteriales</taxon>
        <taxon>Flavobacteriaceae</taxon>
        <taxon>Bizionia</taxon>
    </lineage>
</organism>
<dbReference type="Proteomes" id="UP001597472">
    <property type="component" value="Unassembled WGS sequence"/>
</dbReference>
<dbReference type="InterPro" id="IPR038081">
    <property type="entry name" value="CalX-like_sf"/>
</dbReference>
<protein>
    <recommendedName>
        <fullName evidence="3">DUF4843 domain-containing protein</fullName>
    </recommendedName>
</protein>
<dbReference type="EMBL" id="JBHULS010000003">
    <property type="protein sequence ID" value="MFD2551816.1"/>
    <property type="molecule type" value="Genomic_DNA"/>
</dbReference>